<sequence length="180" mass="21641">MPKACLLLCVALVLLGLVHGAMLRNEEKWKSLNNPRNRDLFFRTLQAYFKGRGLDLVRFPNTFSVNENPRPLSFRSELIASAFADYEEQKNSFPDYLKAEVSPQRRRLAIFKLPMKHLIRKIQPWPWLNFCVIFFPSIFLSICNDFILISRFRYKWLELWDICDLRAYVWCFFPFYNHKY</sequence>
<keyword evidence="1" id="KW-0472">Membrane</keyword>
<dbReference type="Proteomes" id="UP001652662">
    <property type="component" value="Chromosome 17"/>
</dbReference>
<evidence type="ECO:0000256" key="2">
    <source>
        <dbReference type="SAM" id="SignalP"/>
    </source>
</evidence>
<dbReference type="GeneID" id="103549672"/>
<proteinExistence type="predicted"/>
<name>A0ABM4LBL3_EQUPR</name>
<feature type="transmembrane region" description="Helical" evidence="1">
    <location>
        <begin position="127"/>
        <end position="149"/>
    </location>
</feature>
<dbReference type="InterPro" id="IPR031699">
    <property type="entry name" value="DUF4720"/>
</dbReference>
<keyword evidence="3" id="KW-1185">Reference proteome</keyword>
<dbReference type="RefSeq" id="XP_070437836.1">
    <property type="nucleotide sequence ID" value="XM_070581735.1"/>
</dbReference>
<keyword evidence="1" id="KW-1133">Transmembrane helix</keyword>
<keyword evidence="1" id="KW-0812">Transmembrane</keyword>
<protein>
    <submittedName>
        <fullName evidence="4">Uncharacterized protein C2orf66 homolog</fullName>
    </submittedName>
</protein>
<gene>
    <name evidence="4" type="primary">C17H2orf66</name>
</gene>
<evidence type="ECO:0000313" key="4">
    <source>
        <dbReference type="RefSeq" id="XP_070437836.1"/>
    </source>
</evidence>
<feature type="chain" id="PRO_5045940240" evidence="2">
    <location>
        <begin position="21"/>
        <end position="180"/>
    </location>
</feature>
<keyword evidence="2" id="KW-0732">Signal</keyword>
<evidence type="ECO:0000256" key="1">
    <source>
        <dbReference type="SAM" id="Phobius"/>
    </source>
</evidence>
<evidence type="ECO:0000313" key="3">
    <source>
        <dbReference type="Proteomes" id="UP001652662"/>
    </source>
</evidence>
<organism evidence="3 4">
    <name type="scientific">Equus przewalskii</name>
    <name type="common">Przewalski's horse</name>
    <name type="synonym">Equus caballus przewalskii</name>
    <dbReference type="NCBI Taxonomy" id="9798"/>
    <lineage>
        <taxon>Eukaryota</taxon>
        <taxon>Metazoa</taxon>
        <taxon>Chordata</taxon>
        <taxon>Craniata</taxon>
        <taxon>Vertebrata</taxon>
        <taxon>Euteleostomi</taxon>
        <taxon>Mammalia</taxon>
        <taxon>Eutheria</taxon>
        <taxon>Laurasiatheria</taxon>
        <taxon>Perissodactyla</taxon>
        <taxon>Equidae</taxon>
        <taxon>Equus</taxon>
    </lineage>
</organism>
<reference evidence="4" key="1">
    <citation type="submission" date="2025-08" db="UniProtKB">
        <authorList>
            <consortium name="RefSeq"/>
        </authorList>
    </citation>
    <scope>IDENTIFICATION</scope>
    <source>
        <tissue evidence="4">Blood</tissue>
    </source>
</reference>
<accession>A0ABM4LBL3</accession>
<dbReference type="PANTHER" id="PTHR47620">
    <property type="entry name" value="CHROMOSOME 2 OPEN READING FRAME 66"/>
    <property type="match status" value="1"/>
</dbReference>
<dbReference type="Pfam" id="PF15846">
    <property type="entry name" value="DUF4720"/>
    <property type="match status" value="1"/>
</dbReference>
<dbReference type="PANTHER" id="PTHR47620:SF1">
    <property type="entry name" value="GENE, 34066-RELATED"/>
    <property type="match status" value="1"/>
</dbReference>
<feature type="signal peptide" evidence="2">
    <location>
        <begin position="1"/>
        <end position="20"/>
    </location>
</feature>